<accession>A0AAV7GSJ8</accession>
<evidence type="ECO:0000256" key="2">
    <source>
        <dbReference type="SAM" id="SignalP"/>
    </source>
</evidence>
<reference evidence="3 4" key="1">
    <citation type="journal article" date="2021" name="Hortic Res">
        <title>Chromosome-scale assembly of the Dendrobium chrysotoxum genome enhances the understanding of orchid evolution.</title>
        <authorList>
            <person name="Zhang Y."/>
            <person name="Zhang G.Q."/>
            <person name="Zhang D."/>
            <person name="Liu X.D."/>
            <person name="Xu X.Y."/>
            <person name="Sun W.H."/>
            <person name="Yu X."/>
            <person name="Zhu X."/>
            <person name="Wang Z.W."/>
            <person name="Zhao X."/>
            <person name="Zhong W.Y."/>
            <person name="Chen H."/>
            <person name="Yin W.L."/>
            <person name="Huang T."/>
            <person name="Niu S.C."/>
            <person name="Liu Z.J."/>
        </authorList>
    </citation>
    <scope>NUCLEOTIDE SEQUENCE [LARGE SCALE GENOMIC DNA]</scope>
    <source>
        <strain evidence="3">Lindl</strain>
    </source>
</reference>
<sequence>MALLVMGDIVLILVDEDGTAAVVERAPEEAFGAEAEDEEAAGASAAEDSGDGSEFWFRHAAVGCGLGSVVEECVEEVGVERRHRSWNGSGRDGCGSAEEGISGAEFSGGGGEEGEDGGEGEEGDEGDEPEAVLGGRRRRRSGGGGVLGKGWLEEYQAGSGEGFHDWIVWGRRKGEVGRGKSRTD</sequence>
<feature type="signal peptide" evidence="2">
    <location>
        <begin position="1"/>
        <end position="21"/>
    </location>
</feature>
<evidence type="ECO:0000256" key="1">
    <source>
        <dbReference type="SAM" id="MobiDB-lite"/>
    </source>
</evidence>
<keyword evidence="4" id="KW-1185">Reference proteome</keyword>
<feature type="compositionally biased region" description="Acidic residues" evidence="1">
    <location>
        <begin position="112"/>
        <end position="130"/>
    </location>
</feature>
<name>A0AAV7GSJ8_DENCH</name>
<dbReference type="Proteomes" id="UP000775213">
    <property type="component" value="Unassembled WGS sequence"/>
</dbReference>
<feature type="region of interest" description="Disordered" evidence="1">
    <location>
        <begin position="29"/>
        <end position="50"/>
    </location>
</feature>
<dbReference type="AlphaFoldDB" id="A0AAV7GSJ8"/>
<gene>
    <name evidence="3" type="ORF">IEQ34_011941</name>
</gene>
<protein>
    <submittedName>
        <fullName evidence="3">Uncharacterized protein</fullName>
    </submittedName>
</protein>
<comment type="caution">
    <text evidence="3">The sequence shown here is derived from an EMBL/GenBank/DDBJ whole genome shotgun (WGS) entry which is preliminary data.</text>
</comment>
<keyword evidence="2" id="KW-0732">Signal</keyword>
<organism evidence="3 4">
    <name type="scientific">Dendrobium chrysotoxum</name>
    <name type="common">Orchid</name>
    <dbReference type="NCBI Taxonomy" id="161865"/>
    <lineage>
        <taxon>Eukaryota</taxon>
        <taxon>Viridiplantae</taxon>
        <taxon>Streptophyta</taxon>
        <taxon>Embryophyta</taxon>
        <taxon>Tracheophyta</taxon>
        <taxon>Spermatophyta</taxon>
        <taxon>Magnoliopsida</taxon>
        <taxon>Liliopsida</taxon>
        <taxon>Asparagales</taxon>
        <taxon>Orchidaceae</taxon>
        <taxon>Epidendroideae</taxon>
        <taxon>Malaxideae</taxon>
        <taxon>Dendrobiinae</taxon>
        <taxon>Dendrobium</taxon>
    </lineage>
</organism>
<feature type="chain" id="PRO_5043328055" evidence="2">
    <location>
        <begin position="22"/>
        <end position="184"/>
    </location>
</feature>
<feature type="region of interest" description="Disordered" evidence="1">
    <location>
        <begin position="84"/>
        <end position="150"/>
    </location>
</feature>
<proteinExistence type="predicted"/>
<dbReference type="EMBL" id="JAGFBR010000011">
    <property type="protein sequence ID" value="KAH0459127.1"/>
    <property type="molecule type" value="Genomic_DNA"/>
</dbReference>
<feature type="compositionally biased region" description="Low complexity" evidence="1">
    <location>
        <begin position="94"/>
        <end position="105"/>
    </location>
</feature>
<evidence type="ECO:0000313" key="3">
    <source>
        <dbReference type="EMBL" id="KAH0459127.1"/>
    </source>
</evidence>
<evidence type="ECO:0000313" key="4">
    <source>
        <dbReference type="Proteomes" id="UP000775213"/>
    </source>
</evidence>